<evidence type="ECO:0000313" key="5">
    <source>
        <dbReference type="Proteomes" id="UP000318571"/>
    </source>
</evidence>
<dbReference type="GO" id="GO:0042826">
    <property type="term" value="F:histone deacetylase binding"/>
    <property type="evidence" value="ECO:0007669"/>
    <property type="project" value="TreeGrafter"/>
</dbReference>
<dbReference type="OrthoDB" id="62495at2759"/>
<organism evidence="4 5">
    <name type="scientific">Tigriopus californicus</name>
    <name type="common">Marine copepod</name>
    <dbReference type="NCBI Taxonomy" id="6832"/>
    <lineage>
        <taxon>Eukaryota</taxon>
        <taxon>Metazoa</taxon>
        <taxon>Ecdysozoa</taxon>
        <taxon>Arthropoda</taxon>
        <taxon>Crustacea</taxon>
        <taxon>Multicrustacea</taxon>
        <taxon>Hexanauplia</taxon>
        <taxon>Copepoda</taxon>
        <taxon>Harpacticoida</taxon>
        <taxon>Harpacticidae</taxon>
        <taxon>Tigriopus</taxon>
    </lineage>
</organism>
<dbReference type="STRING" id="6832.A0A553NUI6"/>
<keyword evidence="2" id="KW-0808">Transferase</keyword>
<name>A0A553NUI6_TIGCA</name>
<dbReference type="AlphaFoldDB" id="A0A553NUI6"/>
<dbReference type="GO" id="GO:0008168">
    <property type="term" value="F:methyltransferase activity"/>
    <property type="evidence" value="ECO:0007669"/>
    <property type="project" value="UniProtKB-KW"/>
</dbReference>
<dbReference type="PANTHER" id="PTHR46165:SF2">
    <property type="entry name" value="SET AND MYND DOMAIN-CONTAINING PROTEIN 4"/>
    <property type="match status" value="1"/>
</dbReference>
<accession>A0A553NUI6</accession>
<keyword evidence="3" id="KW-0949">S-adenosyl-L-methionine</keyword>
<comment type="caution">
    <text evidence="4">The sequence shown here is derived from an EMBL/GenBank/DDBJ whole genome shotgun (WGS) entry which is preliminary data.</text>
</comment>
<gene>
    <name evidence="4" type="ORF">TCAL_06839</name>
</gene>
<dbReference type="Proteomes" id="UP000318571">
    <property type="component" value="Chromosome 1"/>
</dbReference>
<keyword evidence="1" id="KW-0489">Methyltransferase</keyword>
<evidence type="ECO:0000256" key="1">
    <source>
        <dbReference type="ARBA" id="ARBA00022603"/>
    </source>
</evidence>
<dbReference type="GO" id="GO:0005634">
    <property type="term" value="C:nucleus"/>
    <property type="evidence" value="ECO:0007669"/>
    <property type="project" value="TreeGrafter"/>
</dbReference>
<evidence type="ECO:0000256" key="3">
    <source>
        <dbReference type="ARBA" id="ARBA00022691"/>
    </source>
</evidence>
<dbReference type="GO" id="GO:0032259">
    <property type="term" value="P:methylation"/>
    <property type="evidence" value="ECO:0007669"/>
    <property type="project" value="UniProtKB-KW"/>
</dbReference>
<dbReference type="InterPro" id="IPR011990">
    <property type="entry name" value="TPR-like_helical_dom_sf"/>
</dbReference>
<evidence type="ECO:0000313" key="4">
    <source>
        <dbReference type="EMBL" id="TRY69080.1"/>
    </source>
</evidence>
<sequence>MRSKPYFFEENSPTQSVLLTTLSSGNLKKLEEFNNSELVDFFLSQGTIPDCSEISLQPTLKQDLSVAKSLKDEGNRLFKEGRHLEAREKYTASICAYPVDWSNPSSNTEFAITLANRSATMDAAGSYEACVNDIDMALKYGYPKNLQYKVFKRKGHALLRLKQYIQSRSAYAKSLDMIGKSDLPSKARDELRARTKKNMGIFTVAKSIQDNPIALPLPLILDQPPSENKNAGVYDLDVLSTPCLQQIDEHRTNVTRDISLGSCLFKESPRLAILLSGVPGLPQLCPHTLKPLVAPIPCSFGGKTLFANEKAREEANASYNRYEWPLDPDYLRQSLGLSPYARLALRMVLSVDPKDLVSRGWEEAMAPKFGMVLESDATVLSAKQRCERGILTAVLLKILRNIKYSEGPQESETNLVSCLWRCIHYVDSFAFPLRHTKMEKASDPKAPNPMTFKTYGLGLFPGYRKLLKSAQKLKPEDDSNAFVTFTLNRLLVITYRIINEGEALVLVNDEEEPNEVPPGEEMKTRKEPNDMIVFKCSNPACSATFPLKENTKEKVIRCPVGKCQKDTNIWLKLTKIQELKQKWRALQGSLSTMKPCDQIKAIEDLLKEWQLIVARPYQDIDDLELHVKRAVQTERWHAEQNWLKEYL</sequence>
<dbReference type="PANTHER" id="PTHR46165">
    <property type="entry name" value="SET AND MYND DOMAIN-CONTAINING PROTEIN 4"/>
    <property type="match status" value="1"/>
</dbReference>
<dbReference type="SUPFAM" id="SSF48452">
    <property type="entry name" value="TPR-like"/>
    <property type="match status" value="1"/>
</dbReference>
<reference evidence="4 5" key="1">
    <citation type="journal article" date="2018" name="Nat. Ecol. Evol.">
        <title>Genomic signatures of mitonuclear coevolution across populations of Tigriopus californicus.</title>
        <authorList>
            <person name="Barreto F.S."/>
            <person name="Watson E.T."/>
            <person name="Lima T.G."/>
            <person name="Willett C.S."/>
            <person name="Edmands S."/>
            <person name="Li W."/>
            <person name="Burton R.S."/>
        </authorList>
    </citation>
    <scope>NUCLEOTIDE SEQUENCE [LARGE SCALE GENOMIC DNA]</scope>
    <source>
        <strain evidence="4 5">San Diego</strain>
    </source>
</reference>
<protein>
    <submittedName>
        <fullName evidence="4">Uncharacterized protein</fullName>
    </submittedName>
</protein>
<dbReference type="Gene3D" id="1.25.40.10">
    <property type="entry name" value="Tetratricopeptide repeat domain"/>
    <property type="match status" value="1"/>
</dbReference>
<dbReference type="InterPro" id="IPR052097">
    <property type="entry name" value="SET-MYND_domain_protein"/>
</dbReference>
<proteinExistence type="predicted"/>
<evidence type="ECO:0000256" key="2">
    <source>
        <dbReference type="ARBA" id="ARBA00022679"/>
    </source>
</evidence>
<keyword evidence="5" id="KW-1185">Reference proteome</keyword>
<dbReference type="OMA" id="TASICAY"/>
<dbReference type="GO" id="GO:0005737">
    <property type="term" value="C:cytoplasm"/>
    <property type="evidence" value="ECO:0007669"/>
    <property type="project" value="TreeGrafter"/>
</dbReference>
<dbReference type="EMBL" id="VCGU01000010">
    <property type="protein sequence ID" value="TRY69080.1"/>
    <property type="molecule type" value="Genomic_DNA"/>
</dbReference>